<evidence type="ECO:0000313" key="3">
    <source>
        <dbReference type="EMBL" id="KIQ01928.1"/>
    </source>
</evidence>
<dbReference type="Pfam" id="PF14317">
    <property type="entry name" value="YcxB"/>
    <property type="match status" value="1"/>
</dbReference>
<dbReference type="EMBL" id="JXQV01000012">
    <property type="protein sequence ID" value="KIQ01928.1"/>
    <property type="molecule type" value="Genomic_DNA"/>
</dbReference>
<comment type="caution">
    <text evidence="3">The sequence shown here is derived from an EMBL/GenBank/DDBJ whole genome shotgun (WGS) entry which is preliminary data.</text>
</comment>
<reference evidence="3 4" key="1">
    <citation type="submission" date="2014-12" db="EMBL/GenBank/DDBJ databases">
        <title>16Stimator: statistical estimation of ribosomal gene copy numbers from draft genome assemblies.</title>
        <authorList>
            <person name="Perisin M.A."/>
            <person name="Vetter M."/>
            <person name="Gilbert J.A."/>
            <person name="Bergelson J."/>
        </authorList>
    </citation>
    <scope>NUCLEOTIDE SEQUENCE [LARGE SCALE GENOMIC DNA]</scope>
    <source>
        <strain evidence="3 4">MEJ076</strain>
    </source>
</reference>
<keyword evidence="1" id="KW-1133">Transmembrane helix</keyword>
<evidence type="ECO:0000256" key="1">
    <source>
        <dbReference type="SAM" id="Phobius"/>
    </source>
</evidence>
<evidence type="ECO:0000259" key="2">
    <source>
        <dbReference type="Pfam" id="PF14317"/>
    </source>
</evidence>
<proteinExistence type="predicted"/>
<accession>A0A0D0KXF9</accession>
<dbReference type="InterPro" id="IPR025588">
    <property type="entry name" value="YcxB-like_C"/>
</dbReference>
<feature type="transmembrane region" description="Helical" evidence="1">
    <location>
        <begin position="28"/>
        <end position="48"/>
    </location>
</feature>
<keyword evidence="1" id="KW-0812">Transmembrane</keyword>
<sequence>MREIRYVFEKRDFVALTRALVRPSLLTTVFRLFFAVIIAANPLIVMVLRGAENVSPEYLEIYTRYLPLWFLPLFFALFGTQVAGLAAAYVFKRNASANKEIVVELQENFILARSEDIRSEVSWKSVVKVIETDRHLLLALSKREALTLPKRAVASEDEIADVMHFVSSHVSPQTPIVKYRGLRTIDMRSV</sequence>
<dbReference type="OrthoDB" id="8410118at2"/>
<organism evidence="3 4">
    <name type="scientific">Agrobacterium tumefaciens</name>
    <dbReference type="NCBI Taxonomy" id="358"/>
    <lineage>
        <taxon>Bacteria</taxon>
        <taxon>Pseudomonadati</taxon>
        <taxon>Pseudomonadota</taxon>
        <taxon>Alphaproteobacteria</taxon>
        <taxon>Hyphomicrobiales</taxon>
        <taxon>Rhizobiaceae</taxon>
        <taxon>Rhizobium/Agrobacterium group</taxon>
        <taxon>Agrobacterium</taxon>
        <taxon>Agrobacterium tumefaciens complex</taxon>
    </lineage>
</organism>
<feature type="transmembrane region" description="Helical" evidence="1">
    <location>
        <begin position="68"/>
        <end position="91"/>
    </location>
</feature>
<keyword evidence="1" id="KW-0472">Membrane</keyword>
<dbReference type="Proteomes" id="UP000035017">
    <property type="component" value="Unassembled WGS sequence"/>
</dbReference>
<name>A0A0D0KXF9_AGRTU</name>
<feature type="domain" description="YcxB-like C-terminal" evidence="2">
    <location>
        <begin position="106"/>
        <end position="165"/>
    </location>
</feature>
<dbReference type="AlphaFoldDB" id="A0A0D0KXF9"/>
<gene>
    <name evidence="3" type="ORF">RU07_14430</name>
</gene>
<protein>
    <recommendedName>
        <fullName evidence="2">YcxB-like C-terminal domain-containing protein</fullName>
    </recommendedName>
</protein>
<evidence type="ECO:0000313" key="4">
    <source>
        <dbReference type="Proteomes" id="UP000035017"/>
    </source>
</evidence>